<dbReference type="EMBL" id="MPUH01000787">
    <property type="protein sequence ID" value="OMJ73921.1"/>
    <property type="molecule type" value="Genomic_DNA"/>
</dbReference>
<evidence type="ECO:0000313" key="2">
    <source>
        <dbReference type="Proteomes" id="UP000187209"/>
    </source>
</evidence>
<reference evidence="1 2" key="1">
    <citation type="submission" date="2016-11" db="EMBL/GenBank/DDBJ databases">
        <title>The macronuclear genome of Stentor coeruleus: a giant cell with tiny introns.</title>
        <authorList>
            <person name="Slabodnick M."/>
            <person name="Ruby J.G."/>
            <person name="Reiff S.B."/>
            <person name="Swart E.C."/>
            <person name="Gosai S."/>
            <person name="Prabakaran S."/>
            <person name="Witkowska E."/>
            <person name="Larue G.E."/>
            <person name="Fisher S."/>
            <person name="Freeman R.M."/>
            <person name="Gunawardena J."/>
            <person name="Chu W."/>
            <person name="Stover N.A."/>
            <person name="Gregory B.D."/>
            <person name="Nowacki M."/>
            <person name="Derisi J."/>
            <person name="Roy S.W."/>
            <person name="Marshall W.F."/>
            <person name="Sood P."/>
        </authorList>
    </citation>
    <scope>NUCLEOTIDE SEQUENCE [LARGE SCALE GENOMIC DNA]</scope>
    <source>
        <strain evidence="1">WM001</strain>
    </source>
</reference>
<sequence length="394" mass="45881">MEDSSSNMNLALNYLKIIVSSCRKLLKKSQSSGFVILNHIKKISSEKGWSNQMNPTHYDFFNELEANIKKLDFICIAPDVVEENNLLDSYILDELKNIDIVYILQYLFALITIPNLQENYESTINEILCLENIPSNYNSDMIINLHEEITCVKCQKNISVKTRFISQTFESELILSKIDQKLFLMAASRPNFKLNDTNVKTNCKNLEGKMFEIFTNYLENVKSICNVCESERVHKFTFDKTSKYFFLTLSWVAENINHQSAFISIISVSHNIQICNNKYIIKLLILRNRDGCIKVKNVRIKDENHWNLDGKKLNWNDVVIELIKNRYFVEAILYKKSKRKLEVSLNNYLETEKMVYECDLYEYHIGKTVNSDIDINKSNLSISQDGIVGVFQLT</sequence>
<dbReference type="Proteomes" id="UP000187209">
    <property type="component" value="Unassembled WGS sequence"/>
</dbReference>
<name>A0A1R2BAU1_9CILI</name>
<keyword evidence="2" id="KW-1185">Reference proteome</keyword>
<protein>
    <submittedName>
        <fullName evidence="1">Uncharacterized protein</fullName>
    </submittedName>
</protein>
<evidence type="ECO:0000313" key="1">
    <source>
        <dbReference type="EMBL" id="OMJ73921.1"/>
    </source>
</evidence>
<comment type="caution">
    <text evidence="1">The sequence shown here is derived from an EMBL/GenBank/DDBJ whole genome shotgun (WGS) entry which is preliminary data.</text>
</comment>
<gene>
    <name evidence="1" type="ORF">SteCoe_27303</name>
</gene>
<accession>A0A1R2BAU1</accession>
<proteinExistence type="predicted"/>
<organism evidence="1 2">
    <name type="scientific">Stentor coeruleus</name>
    <dbReference type="NCBI Taxonomy" id="5963"/>
    <lineage>
        <taxon>Eukaryota</taxon>
        <taxon>Sar</taxon>
        <taxon>Alveolata</taxon>
        <taxon>Ciliophora</taxon>
        <taxon>Postciliodesmatophora</taxon>
        <taxon>Heterotrichea</taxon>
        <taxon>Heterotrichida</taxon>
        <taxon>Stentoridae</taxon>
        <taxon>Stentor</taxon>
    </lineage>
</organism>
<dbReference type="AlphaFoldDB" id="A0A1R2BAU1"/>